<reference evidence="2 3" key="1">
    <citation type="submission" date="2021-05" db="EMBL/GenBank/DDBJ databases">
        <title>Genome Assembly of Synthetic Allotetraploid Brassica napus Reveals Homoeologous Exchanges between Subgenomes.</title>
        <authorList>
            <person name="Davis J.T."/>
        </authorList>
    </citation>
    <scope>NUCLEOTIDE SEQUENCE [LARGE SCALE GENOMIC DNA]</scope>
    <source>
        <strain evidence="3">cv. Da-Ae</strain>
        <tissue evidence="2">Seedling</tissue>
    </source>
</reference>
<dbReference type="Proteomes" id="UP000824890">
    <property type="component" value="Unassembled WGS sequence"/>
</dbReference>
<dbReference type="EMBL" id="JAGKQM010000014">
    <property type="protein sequence ID" value="KAH0884678.1"/>
    <property type="molecule type" value="Genomic_DNA"/>
</dbReference>
<evidence type="ECO:0000313" key="2">
    <source>
        <dbReference type="EMBL" id="KAH0884678.1"/>
    </source>
</evidence>
<organism evidence="2 3">
    <name type="scientific">Brassica napus</name>
    <name type="common">Rape</name>
    <dbReference type="NCBI Taxonomy" id="3708"/>
    <lineage>
        <taxon>Eukaryota</taxon>
        <taxon>Viridiplantae</taxon>
        <taxon>Streptophyta</taxon>
        <taxon>Embryophyta</taxon>
        <taxon>Tracheophyta</taxon>
        <taxon>Spermatophyta</taxon>
        <taxon>Magnoliopsida</taxon>
        <taxon>eudicotyledons</taxon>
        <taxon>Gunneridae</taxon>
        <taxon>Pentapetalae</taxon>
        <taxon>rosids</taxon>
        <taxon>malvids</taxon>
        <taxon>Brassicales</taxon>
        <taxon>Brassicaceae</taxon>
        <taxon>Brassiceae</taxon>
        <taxon>Brassica</taxon>
    </lineage>
</organism>
<feature type="region of interest" description="Disordered" evidence="1">
    <location>
        <begin position="1"/>
        <end position="21"/>
    </location>
</feature>
<sequence length="121" mass="13623">LSPPQIVFSGRRSGLPQPPPVRRRRLRFRGVEAFKTLRRRLLNFDLYSRWVICYGVEVKRDGGSGFLNPVSAGFVALDEISMLIDEISPKKRARPWKMHVNQGDSGETPLGFDGGKGVGLW</sequence>
<proteinExistence type="predicted"/>
<accession>A0ABQ7ZXD2</accession>
<protein>
    <submittedName>
        <fullName evidence="2">Uncharacterized protein</fullName>
    </submittedName>
</protein>
<name>A0ABQ7ZXD2_BRANA</name>
<evidence type="ECO:0000256" key="1">
    <source>
        <dbReference type="SAM" id="MobiDB-lite"/>
    </source>
</evidence>
<feature type="non-terminal residue" evidence="2">
    <location>
        <position position="1"/>
    </location>
</feature>
<gene>
    <name evidence="2" type="ORF">HID58_060774</name>
</gene>
<keyword evidence="3" id="KW-1185">Reference proteome</keyword>
<comment type="caution">
    <text evidence="2">The sequence shown here is derived from an EMBL/GenBank/DDBJ whole genome shotgun (WGS) entry which is preliminary data.</text>
</comment>
<evidence type="ECO:0000313" key="3">
    <source>
        <dbReference type="Proteomes" id="UP000824890"/>
    </source>
</evidence>